<reference evidence="4" key="1">
    <citation type="journal article" date="2014" name="Int. J. Syst. Evol. Microbiol.">
        <title>Complete genome sequence of Corynebacterium casei LMG S-19264T (=DSM 44701T), isolated from a smear-ripened cheese.</title>
        <authorList>
            <consortium name="US DOE Joint Genome Institute (JGI-PGF)"/>
            <person name="Walter F."/>
            <person name="Albersmeier A."/>
            <person name="Kalinowski J."/>
            <person name="Ruckert C."/>
        </authorList>
    </citation>
    <scope>NUCLEOTIDE SEQUENCE</scope>
    <source>
        <strain evidence="4">CGMCC 1.7086</strain>
    </source>
</reference>
<evidence type="ECO:0000259" key="3">
    <source>
        <dbReference type="PROSITE" id="PS51000"/>
    </source>
</evidence>
<dbReference type="InterPro" id="IPR026881">
    <property type="entry name" value="WYL_dom"/>
</dbReference>
<evidence type="ECO:0000313" key="5">
    <source>
        <dbReference type="Proteomes" id="UP000606935"/>
    </source>
</evidence>
<dbReference type="InterPro" id="IPR036388">
    <property type="entry name" value="WH-like_DNA-bd_sf"/>
</dbReference>
<reference evidence="4" key="2">
    <citation type="submission" date="2020-09" db="EMBL/GenBank/DDBJ databases">
        <authorList>
            <person name="Sun Q."/>
            <person name="Zhou Y."/>
        </authorList>
    </citation>
    <scope>NUCLEOTIDE SEQUENCE</scope>
    <source>
        <strain evidence="4">CGMCC 1.7086</strain>
    </source>
</reference>
<dbReference type="EMBL" id="BMLS01000002">
    <property type="protein sequence ID" value="GGO68425.1"/>
    <property type="molecule type" value="Genomic_DNA"/>
</dbReference>
<keyword evidence="2" id="KW-0804">Transcription</keyword>
<dbReference type="RefSeq" id="WP_188693294.1">
    <property type="nucleotide sequence ID" value="NZ_BMLS01000002.1"/>
</dbReference>
<organism evidence="4 5">
    <name type="scientific">Bowmanella pacifica</name>
    <dbReference type="NCBI Taxonomy" id="502051"/>
    <lineage>
        <taxon>Bacteria</taxon>
        <taxon>Pseudomonadati</taxon>
        <taxon>Pseudomonadota</taxon>
        <taxon>Gammaproteobacteria</taxon>
        <taxon>Alteromonadales</taxon>
        <taxon>Alteromonadaceae</taxon>
        <taxon>Bowmanella</taxon>
    </lineage>
</organism>
<dbReference type="InterPro" id="IPR028349">
    <property type="entry name" value="PafC-like"/>
</dbReference>
<dbReference type="InterPro" id="IPR051534">
    <property type="entry name" value="CBASS_pafABC_assoc_protein"/>
</dbReference>
<dbReference type="InterPro" id="IPR057727">
    <property type="entry name" value="WCX_dom"/>
</dbReference>
<dbReference type="AlphaFoldDB" id="A0A917YVW6"/>
<dbReference type="Pfam" id="PF25583">
    <property type="entry name" value="WCX"/>
    <property type="match status" value="1"/>
</dbReference>
<dbReference type="GO" id="GO:0003700">
    <property type="term" value="F:DNA-binding transcription factor activity"/>
    <property type="evidence" value="ECO:0007669"/>
    <property type="project" value="InterPro"/>
</dbReference>
<evidence type="ECO:0000256" key="1">
    <source>
        <dbReference type="ARBA" id="ARBA00023015"/>
    </source>
</evidence>
<sequence length="329" mass="36907">MRASRLLSILVTLQAKGRVTAKQLAEDCQVSLRTIYRDMDALSAAGIPVYAERGSEGGYRLVEGHRTQLNGLSGDEAEALFMLGLSKQAADLGLGNAVSDAQLKLLAALPAAQRSEAERMSHRFYLDAPTWFGEAEQPPYLAVLTDAVRNQHKIWVRYRSWKAEKERTIAPLGLVQKGGQWYLAGQVDGDVRTYRIARILELKLLEESFIRPSDFNLPAYWQQSLLRMEAQLYPKTALVRLSAEGRQWLKAFLSPYQLQHCVAIGEPDEQGWQQMQIPFGSVRHSAGELLRLGPELEVLSPEPLRNQMQQMIAALVKLYTNQDTTSLSL</sequence>
<dbReference type="InterPro" id="IPR036390">
    <property type="entry name" value="WH_DNA-bd_sf"/>
</dbReference>
<keyword evidence="1" id="KW-0805">Transcription regulation</keyword>
<dbReference type="InterPro" id="IPR013196">
    <property type="entry name" value="HTH_11"/>
</dbReference>
<dbReference type="PANTHER" id="PTHR34580:SF1">
    <property type="entry name" value="PROTEIN PAFC"/>
    <property type="match status" value="1"/>
</dbReference>
<dbReference type="PANTHER" id="PTHR34580">
    <property type="match status" value="1"/>
</dbReference>
<name>A0A917YVW6_9ALTE</name>
<proteinExistence type="predicted"/>
<gene>
    <name evidence="4" type="ORF">GCM10010982_17310</name>
</gene>
<dbReference type="PROSITE" id="PS51000">
    <property type="entry name" value="HTH_DEOR_2"/>
    <property type="match status" value="1"/>
</dbReference>
<comment type="caution">
    <text evidence="4">The sequence shown here is derived from an EMBL/GenBank/DDBJ whole genome shotgun (WGS) entry which is preliminary data.</text>
</comment>
<keyword evidence="5" id="KW-1185">Reference proteome</keyword>
<evidence type="ECO:0000313" key="4">
    <source>
        <dbReference type="EMBL" id="GGO68425.1"/>
    </source>
</evidence>
<dbReference type="Pfam" id="PF08279">
    <property type="entry name" value="HTH_11"/>
    <property type="match status" value="1"/>
</dbReference>
<feature type="domain" description="HTH deoR-type" evidence="3">
    <location>
        <begin position="2"/>
        <end position="57"/>
    </location>
</feature>
<dbReference type="PIRSF" id="PIRSF016838">
    <property type="entry name" value="PafC"/>
    <property type="match status" value="1"/>
</dbReference>
<dbReference type="SUPFAM" id="SSF46785">
    <property type="entry name" value="Winged helix' DNA-binding domain"/>
    <property type="match status" value="1"/>
</dbReference>
<evidence type="ECO:0000256" key="2">
    <source>
        <dbReference type="ARBA" id="ARBA00023163"/>
    </source>
</evidence>
<protein>
    <submittedName>
        <fullName evidence="4">Transcriptional regulator</fullName>
    </submittedName>
</protein>
<accession>A0A917YVW6</accession>
<dbReference type="InterPro" id="IPR001034">
    <property type="entry name" value="DeoR_HTH"/>
</dbReference>
<dbReference type="Proteomes" id="UP000606935">
    <property type="component" value="Unassembled WGS sequence"/>
</dbReference>
<dbReference type="PROSITE" id="PS52050">
    <property type="entry name" value="WYL"/>
    <property type="match status" value="1"/>
</dbReference>
<dbReference type="Pfam" id="PF13280">
    <property type="entry name" value="WYL"/>
    <property type="match status" value="1"/>
</dbReference>
<dbReference type="Gene3D" id="1.10.10.10">
    <property type="entry name" value="Winged helix-like DNA-binding domain superfamily/Winged helix DNA-binding domain"/>
    <property type="match status" value="1"/>
</dbReference>